<reference evidence="1" key="1">
    <citation type="submission" date="2014-09" db="EMBL/GenBank/DDBJ databases">
        <authorList>
            <person name="Magalhaes I.L.F."/>
            <person name="Oliveira U."/>
            <person name="Santos F.R."/>
            <person name="Vidigal T.H.D.A."/>
            <person name="Brescovit A.D."/>
            <person name="Santos A.J."/>
        </authorList>
    </citation>
    <scope>NUCLEOTIDE SEQUENCE</scope>
    <source>
        <tissue evidence="1">Shoot tissue taken approximately 20 cm above the soil surface</tissue>
    </source>
</reference>
<proteinExistence type="predicted"/>
<dbReference type="AlphaFoldDB" id="A0A0A8YSH4"/>
<accession>A0A0A8YSH4</accession>
<sequence>MDAVVAKAVVCDLEAGQIPPQLLKRPLKP</sequence>
<evidence type="ECO:0000313" key="1">
    <source>
        <dbReference type="EMBL" id="JAD29939.1"/>
    </source>
</evidence>
<dbReference type="EMBL" id="GBRH01267956">
    <property type="protein sequence ID" value="JAD29939.1"/>
    <property type="molecule type" value="Transcribed_RNA"/>
</dbReference>
<name>A0A0A8YSH4_ARUDO</name>
<protein>
    <submittedName>
        <fullName evidence="1">Uncharacterized protein</fullName>
    </submittedName>
</protein>
<organism evidence="1">
    <name type="scientific">Arundo donax</name>
    <name type="common">Giant reed</name>
    <name type="synonym">Donax arundinaceus</name>
    <dbReference type="NCBI Taxonomy" id="35708"/>
    <lineage>
        <taxon>Eukaryota</taxon>
        <taxon>Viridiplantae</taxon>
        <taxon>Streptophyta</taxon>
        <taxon>Embryophyta</taxon>
        <taxon>Tracheophyta</taxon>
        <taxon>Spermatophyta</taxon>
        <taxon>Magnoliopsida</taxon>
        <taxon>Liliopsida</taxon>
        <taxon>Poales</taxon>
        <taxon>Poaceae</taxon>
        <taxon>PACMAD clade</taxon>
        <taxon>Arundinoideae</taxon>
        <taxon>Arundineae</taxon>
        <taxon>Arundo</taxon>
    </lineage>
</organism>
<reference evidence="1" key="2">
    <citation type="journal article" date="2015" name="Data Brief">
        <title>Shoot transcriptome of the giant reed, Arundo donax.</title>
        <authorList>
            <person name="Barrero R.A."/>
            <person name="Guerrero F.D."/>
            <person name="Moolhuijzen P."/>
            <person name="Goolsby J.A."/>
            <person name="Tidwell J."/>
            <person name="Bellgard S.E."/>
            <person name="Bellgard M.I."/>
        </authorList>
    </citation>
    <scope>NUCLEOTIDE SEQUENCE</scope>
    <source>
        <tissue evidence="1">Shoot tissue taken approximately 20 cm above the soil surface</tissue>
    </source>
</reference>